<evidence type="ECO:0000313" key="2">
    <source>
        <dbReference type="Proteomes" id="UP001497382"/>
    </source>
</evidence>
<accession>A0AAV1YUP4</accession>
<reference evidence="1 2" key="1">
    <citation type="submission" date="2024-04" db="EMBL/GenBank/DDBJ databases">
        <authorList>
            <person name="Rising A."/>
            <person name="Reimegard J."/>
            <person name="Sonavane S."/>
            <person name="Akerstrom W."/>
            <person name="Nylinder S."/>
            <person name="Hedman E."/>
            <person name="Kallberg Y."/>
        </authorList>
    </citation>
    <scope>NUCLEOTIDE SEQUENCE [LARGE SCALE GENOMIC DNA]</scope>
</reference>
<name>A0AAV1YUP4_9ARAC</name>
<evidence type="ECO:0000313" key="1">
    <source>
        <dbReference type="EMBL" id="CAL1262589.1"/>
    </source>
</evidence>
<organism evidence="1 2">
    <name type="scientific">Larinioides sclopetarius</name>
    <dbReference type="NCBI Taxonomy" id="280406"/>
    <lineage>
        <taxon>Eukaryota</taxon>
        <taxon>Metazoa</taxon>
        <taxon>Ecdysozoa</taxon>
        <taxon>Arthropoda</taxon>
        <taxon>Chelicerata</taxon>
        <taxon>Arachnida</taxon>
        <taxon>Araneae</taxon>
        <taxon>Araneomorphae</taxon>
        <taxon>Entelegynae</taxon>
        <taxon>Araneoidea</taxon>
        <taxon>Araneidae</taxon>
        <taxon>Larinioides</taxon>
    </lineage>
</organism>
<feature type="non-terminal residue" evidence="1">
    <location>
        <position position="1"/>
    </location>
</feature>
<sequence>NQIALNGVVSVHTCVGCIKLRNLPLLSVLMQNFFYSFIFNLSKFRKSCGEFKFNCHLVSIKIGMCFAANR</sequence>
<dbReference type="EMBL" id="CAXIEN010000006">
    <property type="protein sequence ID" value="CAL1262589.1"/>
    <property type="molecule type" value="Genomic_DNA"/>
</dbReference>
<gene>
    <name evidence="1" type="ORF">LARSCL_LOCUS1071</name>
</gene>
<dbReference type="Proteomes" id="UP001497382">
    <property type="component" value="Unassembled WGS sequence"/>
</dbReference>
<keyword evidence="2" id="KW-1185">Reference proteome</keyword>
<proteinExistence type="predicted"/>
<dbReference type="AlphaFoldDB" id="A0AAV1YUP4"/>
<comment type="caution">
    <text evidence="1">The sequence shown here is derived from an EMBL/GenBank/DDBJ whole genome shotgun (WGS) entry which is preliminary data.</text>
</comment>
<protein>
    <submittedName>
        <fullName evidence="1">Uncharacterized protein</fullName>
    </submittedName>
</protein>